<dbReference type="EMBL" id="BAABME010007671">
    <property type="protein sequence ID" value="GAA0171420.1"/>
    <property type="molecule type" value="Genomic_DNA"/>
</dbReference>
<dbReference type="PROSITE" id="PS00375">
    <property type="entry name" value="UDPGT"/>
    <property type="match status" value="1"/>
</dbReference>
<dbReference type="InterPro" id="IPR035595">
    <property type="entry name" value="UDP_glycos_trans_CS"/>
</dbReference>
<dbReference type="Gene3D" id="3.40.50.2000">
    <property type="entry name" value="Glycogen Phosphorylase B"/>
    <property type="match status" value="2"/>
</dbReference>
<organism evidence="7 8">
    <name type="scientific">Lithospermum erythrorhizon</name>
    <name type="common">Purple gromwell</name>
    <name type="synonym">Lithospermum officinale var. erythrorhizon</name>
    <dbReference type="NCBI Taxonomy" id="34254"/>
    <lineage>
        <taxon>Eukaryota</taxon>
        <taxon>Viridiplantae</taxon>
        <taxon>Streptophyta</taxon>
        <taxon>Embryophyta</taxon>
        <taxon>Tracheophyta</taxon>
        <taxon>Spermatophyta</taxon>
        <taxon>Magnoliopsida</taxon>
        <taxon>eudicotyledons</taxon>
        <taxon>Gunneridae</taxon>
        <taxon>Pentapetalae</taxon>
        <taxon>asterids</taxon>
        <taxon>lamiids</taxon>
        <taxon>Boraginales</taxon>
        <taxon>Boraginaceae</taxon>
        <taxon>Boraginoideae</taxon>
        <taxon>Lithospermeae</taxon>
        <taxon>Lithospermum</taxon>
    </lineage>
</organism>
<keyword evidence="8" id="KW-1185">Reference proteome</keyword>
<dbReference type="CDD" id="cd03784">
    <property type="entry name" value="GT1_Gtf-like"/>
    <property type="match status" value="1"/>
</dbReference>
<comment type="similarity">
    <text evidence="1 4">Belongs to the UDP-glycosyltransferase family.</text>
</comment>
<dbReference type="GO" id="GO:0080043">
    <property type="term" value="F:quercetin 3-O-glucosyltransferase activity"/>
    <property type="evidence" value="ECO:0007669"/>
    <property type="project" value="TreeGrafter"/>
</dbReference>
<name>A0AAV3R686_LITER</name>
<accession>A0AAV3R686</accession>
<evidence type="ECO:0000256" key="2">
    <source>
        <dbReference type="ARBA" id="ARBA00022676"/>
    </source>
</evidence>
<dbReference type="InterPro" id="IPR058980">
    <property type="entry name" value="Glyco_transf_N"/>
</dbReference>
<evidence type="ECO:0000313" key="8">
    <source>
        <dbReference type="Proteomes" id="UP001454036"/>
    </source>
</evidence>
<dbReference type="Proteomes" id="UP001454036">
    <property type="component" value="Unassembled WGS sequence"/>
</dbReference>
<dbReference type="PANTHER" id="PTHR11926">
    <property type="entry name" value="GLUCOSYL/GLUCURONOSYL TRANSFERASES"/>
    <property type="match status" value="1"/>
</dbReference>
<dbReference type="PANTHER" id="PTHR11926:SF986">
    <property type="entry name" value="UDP-GLYCOSYLTRANSFERASE 84A1"/>
    <property type="match status" value="1"/>
</dbReference>
<gene>
    <name evidence="7" type="ORF">LIER_25453</name>
</gene>
<protein>
    <recommendedName>
        <fullName evidence="5">Glycosyltransferase</fullName>
        <ecNumber evidence="5">2.4.1.-</ecNumber>
    </recommendedName>
</protein>
<dbReference type="EC" id="2.4.1.-" evidence="5"/>
<dbReference type="Pfam" id="PF00201">
    <property type="entry name" value="UDPGT"/>
    <property type="match status" value="1"/>
</dbReference>
<evidence type="ECO:0000259" key="6">
    <source>
        <dbReference type="Pfam" id="PF26168"/>
    </source>
</evidence>
<evidence type="ECO:0000256" key="1">
    <source>
        <dbReference type="ARBA" id="ARBA00009995"/>
    </source>
</evidence>
<proteinExistence type="inferred from homology"/>
<reference evidence="7 8" key="1">
    <citation type="submission" date="2024-01" db="EMBL/GenBank/DDBJ databases">
        <title>The complete chloroplast genome sequence of Lithospermum erythrorhizon: insights into the phylogenetic relationship among Boraginaceae species and the maternal lineages of purple gromwells.</title>
        <authorList>
            <person name="Okada T."/>
            <person name="Watanabe K."/>
        </authorList>
    </citation>
    <scope>NUCLEOTIDE SEQUENCE [LARGE SCALE GENOMIC DNA]</scope>
</reference>
<evidence type="ECO:0000256" key="5">
    <source>
        <dbReference type="RuleBase" id="RU362057"/>
    </source>
</evidence>
<evidence type="ECO:0000256" key="4">
    <source>
        <dbReference type="RuleBase" id="RU003718"/>
    </source>
</evidence>
<keyword evidence="3 4" id="KW-0808">Transferase</keyword>
<dbReference type="InterPro" id="IPR002213">
    <property type="entry name" value="UDP_glucos_trans"/>
</dbReference>
<evidence type="ECO:0000256" key="3">
    <source>
        <dbReference type="ARBA" id="ARBA00022679"/>
    </source>
</evidence>
<dbReference type="FunFam" id="3.40.50.2000:FF:000019">
    <property type="entry name" value="Glycosyltransferase"/>
    <property type="match status" value="1"/>
</dbReference>
<dbReference type="FunFam" id="3.40.50.2000:FF:000101">
    <property type="entry name" value="Glycosyltransferase"/>
    <property type="match status" value="1"/>
</dbReference>
<comment type="caution">
    <text evidence="7">The sequence shown here is derived from an EMBL/GenBank/DDBJ whole genome shotgun (WGS) entry which is preliminary data.</text>
</comment>
<dbReference type="GO" id="GO:0080044">
    <property type="term" value="F:quercetin 7-O-glucosyltransferase activity"/>
    <property type="evidence" value="ECO:0007669"/>
    <property type="project" value="TreeGrafter"/>
</dbReference>
<keyword evidence="2 4" id="KW-0328">Glycosyltransferase</keyword>
<evidence type="ECO:0000313" key="7">
    <source>
        <dbReference type="EMBL" id="GAA0171420.1"/>
    </source>
</evidence>
<dbReference type="SUPFAM" id="SSF53756">
    <property type="entry name" value="UDP-Glycosyltransferase/glycogen phosphorylase"/>
    <property type="match status" value="1"/>
</dbReference>
<dbReference type="Pfam" id="PF26168">
    <property type="entry name" value="Glyco_transf_N"/>
    <property type="match status" value="1"/>
</dbReference>
<dbReference type="AlphaFoldDB" id="A0AAV3R686"/>
<feature type="domain" description="Glycosyltransferase N-terminal" evidence="6">
    <location>
        <begin position="15"/>
        <end position="58"/>
    </location>
</feature>
<sequence length="479" mass="53538">MEGNHSASKPSPALHVFMISFPAQGHVNPLLRLANYLASQGLLITFCTTESFGKKMRKANNILSHETQPSPVGLGSIRFEFFDDELDENDKTPLDYNWYVPHLELIGKQKLPMILKNQEEQGFPFVCCLVNNSFIPWASDVAESLDIPSAVFWVQSCACFSAYFHYYNSLVPFPTKAKPNLDVMIPFMPPLKYDEVPSFLHPFCRLGILGEAILGQFKNLSKSFCILMDTVQEYEAELVDYMSKFSNIKSIGPLFKASDSSAGIRADSLKPDDSCIEFLDSKPQSSVVYVSFGTHVYLKQEQIDEIAHGLLSSELLFLWVMKPPKNGLEPHVLPEGFLDKVGDKGKIVKWSNQEEVLAHPSIACFVTHCGWNSTMEALANGVPLLLFPQWGDQVTNAKYLVDVFKVGVLVCRGEAEHTIITRDEIEKCLFEATKGLKASEMRDNALKWKNMAEEAVAEGGSSGRNILAFIDELMVKANK</sequence>